<dbReference type="Proteomes" id="UP000298517">
    <property type="component" value="Unassembled WGS sequence"/>
</dbReference>
<dbReference type="AlphaFoldDB" id="A0A4Y8AP65"/>
<keyword evidence="3" id="KW-1133">Transmembrane helix</keyword>
<comment type="caution">
    <text evidence="4">The sequence shown here is derived from an EMBL/GenBank/DDBJ whole genome shotgun (WGS) entry which is preliminary data.</text>
</comment>
<dbReference type="EMBL" id="SNQI01000006">
    <property type="protein sequence ID" value="TEW72210.1"/>
    <property type="molecule type" value="Genomic_DNA"/>
</dbReference>
<evidence type="ECO:0000313" key="4">
    <source>
        <dbReference type="EMBL" id="TEW72210.1"/>
    </source>
</evidence>
<organism evidence="4 5">
    <name type="scientific">Gramella jeungdoensis</name>
    <dbReference type="NCBI Taxonomy" id="708091"/>
    <lineage>
        <taxon>Bacteria</taxon>
        <taxon>Pseudomonadati</taxon>
        <taxon>Bacteroidota</taxon>
        <taxon>Flavobacteriia</taxon>
        <taxon>Flavobacteriales</taxon>
        <taxon>Flavobacteriaceae</taxon>
        <taxon>Christiangramia</taxon>
    </lineage>
</organism>
<reference evidence="4 5" key="1">
    <citation type="journal article" date="2011" name="J. Microbiol.">
        <title>Gramella jeungdoensis sp. nov., isolated from a solar saltern in Korea.</title>
        <authorList>
            <person name="Joung Y."/>
            <person name="Kim H."/>
            <person name="Jang T."/>
            <person name="Ahn T.S."/>
            <person name="Joh K."/>
        </authorList>
    </citation>
    <scope>NUCLEOTIDE SEQUENCE [LARGE SCALE GENOMIC DNA]</scope>
    <source>
        <strain evidence="4 5">KCTC 23123</strain>
    </source>
</reference>
<feature type="transmembrane region" description="Helical" evidence="3">
    <location>
        <begin position="12"/>
        <end position="36"/>
    </location>
</feature>
<protein>
    <submittedName>
        <fullName evidence="4">Energy transducer TonB</fullName>
    </submittedName>
</protein>
<feature type="region of interest" description="Disordered" evidence="2">
    <location>
        <begin position="166"/>
        <end position="202"/>
    </location>
</feature>
<keyword evidence="1" id="KW-0175">Coiled coil</keyword>
<keyword evidence="3" id="KW-0472">Membrane</keyword>
<gene>
    <name evidence="4" type="ORF">E2488_15215</name>
</gene>
<sequence length="297" mass="32034">MFSFLNTKHKRKSAAITTVIMSLLLVLLFFVGMTYLDPPKEYGIAVNFGTSNVGQGNVQPKEPLAPAPEKTEEKIEEVKQEVQEEIVEERTVEEVQEVSEDVATQESEESIAIKKAQEVKKKADEMAKKAQLEKERIEQERQAAIAKQKAEEAAKRRKLDALIGGVSNSEGTATGGEGNDNEAGDKGKITGDPNADGYYGNGGSGGNGDYNLGGRKPLSKPKPNYICNEEGLVVVRIEVDTNGRVIKATAGVKGSTNTASCLLTQAKVAALKTTWQADANAPSKQVGTIKYRFSLSQ</sequence>
<accession>A0A4Y8AP65</accession>
<name>A0A4Y8AP65_9FLAO</name>
<keyword evidence="5" id="KW-1185">Reference proteome</keyword>
<evidence type="ECO:0000256" key="3">
    <source>
        <dbReference type="SAM" id="Phobius"/>
    </source>
</evidence>
<dbReference type="OrthoDB" id="676306at2"/>
<feature type="coiled-coil region" evidence="1">
    <location>
        <begin position="113"/>
        <end position="156"/>
    </location>
</feature>
<evidence type="ECO:0000256" key="1">
    <source>
        <dbReference type="SAM" id="Coils"/>
    </source>
</evidence>
<evidence type="ECO:0000313" key="5">
    <source>
        <dbReference type="Proteomes" id="UP000298517"/>
    </source>
</evidence>
<keyword evidence="3" id="KW-0812">Transmembrane</keyword>
<proteinExistence type="predicted"/>
<evidence type="ECO:0000256" key="2">
    <source>
        <dbReference type="SAM" id="MobiDB-lite"/>
    </source>
</evidence>